<dbReference type="Proteomes" id="UP001201812">
    <property type="component" value="Unassembled WGS sequence"/>
</dbReference>
<dbReference type="InterPro" id="IPR019160">
    <property type="entry name" value="Sec3_CC"/>
</dbReference>
<reference evidence="3" key="1">
    <citation type="submission" date="2022-01" db="EMBL/GenBank/DDBJ databases">
        <title>Genome Sequence Resource for Two Populations of Ditylenchus destructor, the Migratory Endoparasitic Phytonematode.</title>
        <authorList>
            <person name="Zhang H."/>
            <person name="Lin R."/>
            <person name="Xie B."/>
        </authorList>
    </citation>
    <scope>NUCLEOTIDE SEQUENCE</scope>
    <source>
        <strain evidence="3">BazhouSP</strain>
    </source>
</reference>
<evidence type="ECO:0000313" key="3">
    <source>
        <dbReference type="EMBL" id="KAI1710585.1"/>
    </source>
</evidence>
<evidence type="ECO:0000259" key="2">
    <source>
        <dbReference type="Pfam" id="PF09763"/>
    </source>
</evidence>
<feature type="domain" description="Exocyst complex component Sec3 coiled-coil" evidence="2">
    <location>
        <begin position="7"/>
        <end position="73"/>
    </location>
</feature>
<dbReference type="GO" id="GO:0006887">
    <property type="term" value="P:exocytosis"/>
    <property type="evidence" value="ECO:0007669"/>
    <property type="project" value="InterPro"/>
</dbReference>
<comment type="caution">
    <text evidence="3">The sequence shown here is derived from an EMBL/GenBank/DDBJ whole genome shotgun (WGS) entry which is preliminary data.</text>
</comment>
<protein>
    <submittedName>
        <fullName evidence="3">Exocyst complex component sec3 domain-containing protein</fullName>
    </submittedName>
</protein>
<keyword evidence="4" id="KW-1185">Reference proteome</keyword>
<organism evidence="3 4">
    <name type="scientific">Ditylenchus destructor</name>
    <dbReference type="NCBI Taxonomy" id="166010"/>
    <lineage>
        <taxon>Eukaryota</taxon>
        <taxon>Metazoa</taxon>
        <taxon>Ecdysozoa</taxon>
        <taxon>Nematoda</taxon>
        <taxon>Chromadorea</taxon>
        <taxon>Rhabditida</taxon>
        <taxon>Tylenchina</taxon>
        <taxon>Tylenchomorpha</taxon>
        <taxon>Sphaerularioidea</taxon>
        <taxon>Anguinidae</taxon>
        <taxon>Anguininae</taxon>
        <taxon>Ditylenchus</taxon>
    </lineage>
</organism>
<feature type="compositionally biased region" description="Polar residues" evidence="1">
    <location>
        <begin position="94"/>
        <end position="113"/>
    </location>
</feature>
<feature type="compositionally biased region" description="Basic and acidic residues" evidence="1">
    <location>
        <begin position="74"/>
        <end position="93"/>
    </location>
</feature>
<name>A0AAD4R5D8_9BILA</name>
<accession>A0AAD4R5D8</accession>
<dbReference type="Pfam" id="PF09763">
    <property type="entry name" value="Sec3_CC"/>
    <property type="match status" value="1"/>
</dbReference>
<sequence length="128" mass="14772">MRAEIMRKLLDLVEEAMEEVAQIEDRLEEYEGLLTVARKNIDHIEANQRLESVELRNKQRLYETLSDCIQKLENKSEEPLAQDEDLHLAEMRKVSQTSTHGSAQSRKTSVSSIGQSHENLASLYFNIK</sequence>
<evidence type="ECO:0000256" key="1">
    <source>
        <dbReference type="SAM" id="MobiDB-lite"/>
    </source>
</evidence>
<dbReference type="EMBL" id="JAKKPZ010000025">
    <property type="protein sequence ID" value="KAI1710585.1"/>
    <property type="molecule type" value="Genomic_DNA"/>
</dbReference>
<dbReference type="GO" id="GO:0000145">
    <property type="term" value="C:exocyst"/>
    <property type="evidence" value="ECO:0007669"/>
    <property type="project" value="InterPro"/>
</dbReference>
<proteinExistence type="predicted"/>
<evidence type="ECO:0000313" key="4">
    <source>
        <dbReference type="Proteomes" id="UP001201812"/>
    </source>
</evidence>
<feature type="region of interest" description="Disordered" evidence="1">
    <location>
        <begin position="74"/>
        <end position="113"/>
    </location>
</feature>
<dbReference type="AlphaFoldDB" id="A0AAD4R5D8"/>
<gene>
    <name evidence="3" type="ORF">DdX_10645</name>
</gene>